<gene>
    <name evidence="1" type="ORF">LCI18_004868</name>
</gene>
<reference evidence="1" key="1">
    <citation type="submission" date="2021-11" db="EMBL/GenBank/DDBJ databases">
        <title>Fusarium solani-melongenae Genome sequencing and assembly.</title>
        <authorList>
            <person name="Xie S."/>
            <person name="Huang L."/>
            <person name="Zhang X."/>
        </authorList>
    </citation>
    <scope>NUCLEOTIDE SEQUENCE</scope>
    <source>
        <strain evidence="1">CRI 24-3</strain>
    </source>
</reference>
<keyword evidence="2" id="KW-1185">Reference proteome</keyword>
<evidence type="ECO:0000313" key="1">
    <source>
        <dbReference type="EMBL" id="UPK93933.1"/>
    </source>
</evidence>
<dbReference type="EMBL" id="CP090033">
    <property type="protein sequence ID" value="UPK93933.1"/>
    <property type="molecule type" value="Genomic_DNA"/>
</dbReference>
<protein>
    <submittedName>
        <fullName evidence="1">Uncharacterized protein</fullName>
    </submittedName>
</protein>
<accession>A0ACD3Z1E4</accession>
<sequence>MAMAVVRVLVAVGESPPTPIETLGGPVQDSRRPRGPERTSSSDRTLNGTRRHSSCGGGGNPVCSGGRRTAGCGGARRQIQLAGSFSSLSRMVSRPPPNSLDRDRLPTGQARLAMISRGATNYWIMAFAPCDRDSGRQDHVQSCF</sequence>
<name>A0ACD3Z1E4_FUSSC</name>
<dbReference type="Proteomes" id="UP000830768">
    <property type="component" value="Chromosome 4"/>
</dbReference>
<evidence type="ECO:0000313" key="2">
    <source>
        <dbReference type="Proteomes" id="UP000830768"/>
    </source>
</evidence>
<proteinExistence type="predicted"/>
<organism evidence="1 2">
    <name type="scientific">Fusarium solani subsp. cucurbitae</name>
    <name type="common">Neocosmosporum cucurbitae</name>
    <dbReference type="NCBI Taxonomy" id="2747967"/>
    <lineage>
        <taxon>Eukaryota</taxon>
        <taxon>Fungi</taxon>
        <taxon>Dikarya</taxon>
        <taxon>Ascomycota</taxon>
        <taxon>Pezizomycotina</taxon>
        <taxon>Sordariomycetes</taxon>
        <taxon>Hypocreomycetidae</taxon>
        <taxon>Hypocreales</taxon>
        <taxon>Nectriaceae</taxon>
        <taxon>Fusarium</taxon>
        <taxon>Fusarium solani species complex</taxon>
    </lineage>
</organism>